<reference evidence="1" key="1">
    <citation type="submission" date="2021-04" db="EMBL/GenBank/DDBJ databases">
        <authorList>
            <consortium name="Wellcome Sanger Institute Data Sharing"/>
        </authorList>
    </citation>
    <scope>NUCLEOTIDE SEQUENCE [LARGE SCALE GENOMIC DNA]</scope>
</reference>
<evidence type="ECO:0000313" key="2">
    <source>
        <dbReference type="Proteomes" id="UP000265040"/>
    </source>
</evidence>
<dbReference type="OrthoDB" id="3263820at2759"/>
<name>A0A3Q1J733_ANATE</name>
<accession>A0A3Q1J733</accession>
<dbReference type="AlphaFoldDB" id="A0A3Q1J733"/>
<evidence type="ECO:0000313" key="1">
    <source>
        <dbReference type="Ensembl" id="ENSATEP00000028680.1"/>
    </source>
</evidence>
<dbReference type="InParanoid" id="A0A3Q1J733"/>
<dbReference type="Proteomes" id="UP000265040">
    <property type="component" value="Chromosome 18"/>
</dbReference>
<reference evidence="1" key="3">
    <citation type="submission" date="2025-09" db="UniProtKB">
        <authorList>
            <consortium name="Ensembl"/>
        </authorList>
    </citation>
    <scope>IDENTIFICATION</scope>
</reference>
<dbReference type="Ensembl" id="ENSATET00000029123.2">
    <property type="protein sequence ID" value="ENSATEP00000028680.1"/>
    <property type="gene ID" value="ENSATEG00000019797.2"/>
</dbReference>
<organism evidence="1 2">
    <name type="scientific">Anabas testudineus</name>
    <name type="common">Climbing perch</name>
    <name type="synonym">Anthias testudineus</name>
    <dbReference type="NCBI Taxonomy" id="64144"/>
    <lineage>
        <taxon>Eukaryota</taxon>
        <taxon>Metazoa</taxon>
        <taxon>Chordata</taxon>
        <taxon>Craniata</taxon>
        <taxon>Vertebrata</taxon>
        <taxon>Euteleostomi</taxon>
        <taxon>Actinopterygii</taxon>
        <taxon>Neopterygii</taxon>
        <taxon>Teleostei</taxon>
        <taxon>Neoteleostei</taxon>
        <taxon>Acanthomorphata</taxon>
        <taxon>Anabantaria</taxon>
        <taxon>Anabantiformes</taxon>
        <taxon>Anabantoidei</taxon>
        <taxon>Anabantidae</taxon>
        <taxon>Anabas</taxon>
    </lineage>
</organism>
<reference evidence="1" key="2">
    <citation type="submission" date="2025-08" db="UniProtKB">
        <authorList>
            <consortium name="Ensembl"/>
        </authorList>
    </citation>
    <scope>IDENTIFICATION</scope>
</reference>
<keyword evidence="2" id="KW-1185">Reference proteome</keyword>
<sequence length="87" mass="9743">MYLQVQSHGSSMCCSTLKVKFFTGGTVSIMDTTAFSRDMPSHLVCGILLVVQDNDPKHTSRLCESYLSRKEGHGLLHQIIRPLLYIT</sequence>
<protein>
    <submittedName>
        <fullName evidence="1">Uncharacterized protein</fullName>
    </submittedName>
</protein>
<proteinExistence type="predicted"/>